<gene>
    <name evidence="13" type="primary">folP</name>
    <name evidence="13" type="ORF">COY37_04930</name>
</gene>
<dbReference type="AlphaFoldDB" id="A0A2M7T8C1"/>
<evidence type="ECO:0000256" key="7">
    <source>
        <dbReference type="ARBA" id="ARBA00022679"/>
    </source>
</evidence>
<dbReference type="GO" id="GO:0005829">
    <property type="term" value="C:cytosol"/>
    <property type="evidence" value="ECO:0007669"/>
    <property type="project" value="TreeGrafter"/>
</dbReference>
<dbReference type="GO" id="GO:0046656">
    <property type="term" value="P:folic acid biosynthetic process"/>
    <property type="evidence" value="ECO:0007669"/>
    <property type="project" value="UniProtKB-KW"/>
</dbReference>
<sequence length="401" mass="43773">MVVRSRVLCIDNPEDARTMLAGLDVSAQGIDIMASKAIHRIITISDIDSRAANIIKQEMLSRGGEAAAPWVLYKMDLRKVDMILMGTLRQYDELCEKLVMQPFGLKALVRQIKDALSNYDKQPPVIEAGRFRLDLAAKTTIMGILNVTPDSFSDGGRNFDFAVAVELAKRMVDDGAGIIDIGGESTRPGADPVGLDEELRRTIPVIETLAGELDVPISIDTYKPEVAKRALDAGATIINDISGLRDEKMPELAIERNVPVIVMHMKGTPRDMQQNPVYEDVVAEVADWLDRQAENAIAAGLPSEKILIDPGIGFGKTRDHNLEIMRRFSEFKSLGYPIVLGASRKAFIGAVLDLPADERVEGTIASVVYGVTRGANIVRVHDVKEVARACKLADAIIMGAE</sequence>
<comment type="similarity">
    <text evidence="4">Belongs to the DHPS family.</text>
</comment>
<keyword evidence="8" id="KW-0479">Metal-binding</keyword>
<evidence type="ECO:0000256" key="1">
    <source>
        <dbReference type="ARBA" id="ARBA00000012"/>
    </source>
</evidence>
<evidence type="ECO:0000259" key="12">
    <source>
        <dbReference type="PROSITE" id="PS50972"/>
    </source>
</evidence>
<evidence type="ECO:0000256" key="3">
    <source>
        <dbReference type="ARBA" id="ARBA00004763"/>
    </source>
</evidence>
<evidence type="ECO:0000256" key="11">
    <source>
        <dbReference type="ARBA" id="ARBA00030193"/>
    </source>
</evidence>
<organism evidence="13 14">
    <name type="scientific">Candidatus Aquicultor secundus</name>
    <dbReference type="NCBI Taxonomy" id="1973895"/>
    <lineage>
        <taxon>Bacteria</taxon>
        <taxon>Bacillati</taxon>
        <taxon>Actinomycetota</taxon>
        <taxon>Candidatus Aquicultoria</taxon>
        <taxon>Candidatus Aquicultorales</taxon>
        <taxon>Candidatus Aquicultoraceae</taxon>
        <taxon>Candidatus Aquicultor</taxon>
    </lineage>
</organism>
<dbReference type="EC" id="2.5.1.15" evidence="5"/>
<evidence type="ECO:0000256" key="5">
    <source>
        <dbReference type="ARBA" id="ARBA00012458"/>
    </source>
</evidence>
<keyword evidence="7" id="KW-0808">Transferase</keyword>
<dbReference type="PROSITE" id="PS00792">
    <property type="entry name" value="DHPS_1"/>
    <property type="match status" value="1"/>
</dbReference>
<evidence type="ECO:0000256" key="8">
    <source>
        <dbReference type="ARBA" id="ARBA00022723"/>
    </source>
</evidence>
<dbReference type="InterPro" id="IPR045031">
    <property type="entry name" value="DHP_synth-like"/>
</dbReference>
<protein>
    <recommendedName>
        <fullName evidence="6">Dihydropteroate synthase</fullName>
        <ecNumber evidence="5">2.5.1.15</ecNumber>
    </recommendedName>
    <alternativeName>
        <fullName evidence="11">Dihydropteroate pyrophosphorylase</fullName>
    </alternativeName>
</protein>
<evidence type="ECO:0000256" key="2">
    <source>
        <dbReference type="ARBA" id="ARBA00001946"/>
    </source>
</evidence>
<dbReference type="PANTHER" id="PTHR20941">
    <property type="entry name" value="FOLATE SYNTHESIS PROTEINS"/>
    <property type="match status" value="1"/>
</dbReference>
<dbReference type="GO" id="GO:0004156">
    <property type="term" value="F:dihydropteroate synthase activity"/>
    <property type="evidence" value="ECO:0007669"/>
    <property type="project" value="UniProtKB-EC"/>
</dbReference>
<dbReference type="GO" id="GO:0046654">
    <property type="term" value="P:tetrahydrofolate biosynthetic process"/>
    <property type="evidence" value="ECO:0007669"/>
    <property type="project" value="TreeGrafter"/>
</dbReference>
<comment type="catalytic activity">
    <reaction evidence="1">
        <text>(7,8-dihydropterin-6-yl)methyl diphosphate + 4-aminobenzoate = 7,8-dihydropteroate + diphosphate</text>
        <dbReference type="Rhea" id="RHEA:19949"/>
        <dbReference type="ChEBI" id="CHEBI:17836"/>
        <dbReference type="ChEBI" id="CHEBI:17839"/>
        <dbReference type="ChEBI" id="CHEBI:33019"/>
        <dbReference type="ChEBI" id="CHEBI:72950"/>
        <dbReference type="EC" id="2.5.1.15"/>
    </reaction>
</comment>
<dbReference type="PROSITE" id="PS50972">
    <property type="entry name" value="PTERIN_BINDING"/>
    <property type="match status" value="1"/>
</dbReference>
<proteinExistence type="inferred from homology"/>
<dbReference type="NCBIfam" id="TIGR01496">
    <property type="entry name" value="DHPS"/>
    <property type="match status" value="1"/>
</dbReference>
<keyword evidence="9" id="KW-0460">Magnesium</keyword>
<dbReference type="InterPro" id="IPR011005">
    <property type="entry name" value="Dihydropteroate_synth-like_sf"/>
</dbReference>
<dbReference type="InterPro" id="IPR006390">
    <property type="entry name" value="DHP_synth_dom"/>
</dbReference>
<dbReference type="PROSITE" id="PS00793">
    <property type="entry name" value="DHPS_2"/>
    <property type="match status" value="1"/>
</dbReference>
<dbReference type="PANTHER" id="PTHR20941:SF1">
    <property type="entry name" value="FOLIC ACID SYNTHESIS PROTEIN FOL1"/>
    <property type="match status" value="1"/>
</dbReference>
<dbReference type="RefSeq" id="WP_353682459.1">
    <property type="nucleotide sequence ID" value="NZ_MNXI01000107.1"/>
</dbReference>
<evidence type="ECO:0000256" key="9">
    <source>
        <dbReference type="ARBA" id="ARBA00022842"/>
    </source>
</evidence>
<comment type="cofactor">
    <cofactor evidence="2">
        <name>Mg(2+)</name>
        <dbReference type="ChEBI" id="CHEBI:18420"/>
    </cofactor>
</comment>
<dbReference type="GO" id="GO:0046872">
    <property type="term" value="F:metal ion binding"/>
    <property type="evidence" value="ECO:0007669"/>
    <property type="project" value="UniProtKB-KW"/>
</dbReference>
<dbReference type="FunFam" id="3.20.20.20:FF:000006">
    <property type="entry name" value="Dihydropteroate synthase"/>
    <property type="match status" value="1"/>
</dbReference>
<evidence type="ECO:0000313" key="13">
    <source>
        <dbReference type="EMBL" id="PIZ39443.1"/>
    </source>
</evidence>
<dbReference type="InterPro" id="IPR000489">
    <property type="entry name" value="Pterin-binding_dom"/>
</dbReference>
<comment type="caution">
    <text evidence="13">The sequence shown here is derived from an EMBL/GenBank/DDBJ whole genome shotgun (WGS) entry which is preliminary data.</text>
</comment>
<dbReference type="EMBL" id="PFNG01000120">
    <property type="protein sequence ID" value="PIZ39443.1"/>
    <property type="molecule type" value="Genomic_DNA"/>
</dbReference>
<feature type="domain" description="Pterin-binding" evidence="12">
    <location>
        <begin position="139"/>
        <end position="391"/>
    </location>
</feature>
<evidence type="ECO:0000256" key="10">
    <source>
        <dbReference type="ARBA" id="ARBA00022909"/>
    </source>
</evidence>
<dbReference type="Pfam" id="PF00809">
    <property type="entry name" value="Pterin_bind"/>
    <property type="match status" value="1"/>
</dbReference>
<dbReference type="CDD" id="cd00739">
    <property type="entry name" value="DHPS"/>
    <property type="match status" value="1"/>
</dbReference>
<accession>A0A2M7T8C1</accession>
<dbReference type="Proteomes" id="UP000230956">
    <property type="component" value="Unassembled WGS sequence"/>
</dbReference>
<reference evidence="14" key="1">
    <citation type="submission" date="2017-09" db="EMBL/GenBank/DDBJ databases">
        <title>Depth-based differentiation of microbial function through sediment-hosted aquifers and enrichment of novel symbionts in the deep terrestrial subsurface.</title>
        <authorList>
            <person name="Probst A.J."/>
            <person name="Ladd B."/>
            <person name="Jarett J.K."/>
            <person name="Geller-Mcgrath D.E."/>
            <person name="Sieber C.M.K."/>
            <person name="Emerson J.B."/>
            <person name="Anantharaman K."/>
            <person name="Thomas B.C."/>
            <person name="Malmstrom R."/>
            <person name="Stieglmeier M."/>
            <person name="Klingl A."/>
            <person name="Woyke T."/>
            <person name="Ryan C.M."/>
            <person name="Banfield J.F."/>
        </authorList>
    </citation>
    <scope>NUCLEOTIDE SEQUENCE [LARGE SCALE GENOMIC DNA]</scope>
</reference>
<evidence type="ECO:0000256" key="6">
    <source>
        <dbReference type="ARBA" id="ARBA00016919"/>
    </source>
</evidence>
<dbReference type="Gene3D" id="3.20.20.20">
    <property type="entry name" value="Dihydropteroate synthase-like"/>
    <property type="match status" value="1"/>
</dbReference>
<keyword evidence="10" id="KW-0289">Folate biosynthesis</keyword>
<name>A0A2M7T8C1_9ACTN</name>
<dbReference type="SUPFAM" id="SSF51717">
    <property type="entry name" value="Dihydropteroate synthetase-like"/>
    <property type="match status" value="1"/>
</dbReference>
<comment type="pathway">
    <text evidence="3">Cofactor biosynthesis; tetrahydrofolate biosynthesis; 7,8-dihydrofolate from 2-amino-4-hydroxy-6-hydroxymethyl-7,8-dihydropteridine diphosphate and 4-aminobenzoate: step 1/2.</text>
</comment>
<evidence type="ECO:0000313" key="14">
    <source>
        <dbReference type="Proteomes" id="UP000230956"/>
    </source>
</evidence>
<evidence type="ECO:0000256" key="4">
    <source>
        <dbReference type="ARBA" id="ARBA00009503"/>
    </source>
</evidence>